<feature type="domain" description="Immunoglobulin C1-set" evidence="5">
    <location>
        <begin position="27"/>
        <end position="92"/>
    </location>
</feature>
<dbReference type="SUPFAM" id="SSF48726">
    <property type="entry name" value="Immunoglobulin"/>
    <property type="match status" value="1"/>
</dbReference>
<dbReference type="Pfam" id="PF07654">
    <property type="entry name" value="C1-set"/>
    <property type="match status" value="1"/>
</dbReference>
<accession>A0A4X1V317</accession>
<dbReference type="Ensembl" id="ENSSSCT00070041782.1">
    <property type="protein sequence ID" value="ENSSSCP00070035085.1"/>
    <property type="gene ID" value="ENSSSCG00070021037.1"/>
</dbReference>
<dbReference type="InterPro" id="IPR051755">
    <property type="entry name" value="Ig-like_CS_Receptor"/>
</dbReference>
<dbReference type="AlphaFoldDB" id="A0A4X1V317"/>
<dbReference type="CDD" id="cd07687">
    <property type="entry name" value="IgC_TCR_delta"/>
    <property type="match status" value="1"/>
</dbReference>
<feature type="region of interest" description="Disordered" evidence="3">
    <location>
        <begin position="98"/>
        <end position="121"/>
    </location>
</feature>
<dbReference type="Proteomes" id="UP000314985">
    <property type="component" value="Chromosome 7"/>
</dbReference>
<dbReference type="InterPro" id="IPR036179">
    <property type="entry name" value="Ig-like_dom_sf"/>
</dbReference>
<dbReference type="FunFam" id="2.60.40.10:FF:001810">
    <property type="entry name" value="T cell receptor delta constant"/>
    <property type="match status" value="1"/>
</dbReference>
<reference evidence="6 7" key="1">
    <citation type="submission" date="2017-08" db="EMBL/GenBank/DDBJ databases">
        <title>USMARCv1.0.</title>
        <authorList>
            <person name="Hannum G.I."/>
            <person name="Koren S."/>
            <person name="Schroeder S.G."/>
            <person name="Chin S.C."/>
            <person name="Nonneman D.J."/>
            <person name="Becker S.A."/>
            <person name="Rosen B.D."/>
            <person name="Bickhart D.M."/>
            <person name="Putnam N.H."/>
            <person name="Green R.E."/>
            <person name="Tuggle C.K."/>
            <person name="Liu H."/>
            <person name="Rohrer G.A."/>
            <person name="Warr A."/>
            <person name="Hall R."/>
            <person name="Kim K."/>
            <person name="Hume D.A."/>
            <person name="Talbot R."/>
            <person name="Chow W."/>
            <person name="Howe K."/>
            <person name="Schwartz A.S."/>
            <person name="Watson M."/>
            <person name="Archibald A.L."/>
            <person name="Phillippy A.M."/>
            <person name="Smith T.P.L."/>
        </authorList>
    </citation>
    <scope>NUCLEOTIDE SEQUENCE [LARGE SCALE GENOMIC DNA]</scope>
</reference>
<sequence length="167" mass="18677">MLWTCRLIYLAIFCAGSQPNSKPSVFVMKNGTNVACLVKDFYPKDIKISLESSKKITEYDPAIVVSPTGKYSAVKLGQYGDPDAVTCSVQHDQKTLHSADFEPKKNSSETPKPKESENVKQTSEICYEPQVQAWKVNMMSVTVLGFRMLFAKSVAVNFLLTAKLFFF</sequence>
<keyword evidence="2" id="KW-0325">Glycoprotein</keyword>
<evidence type="ECO:0000256" key="2">
    <source>
        <dbReference type="ARBA" id="ARBA00023180"/>
    </source>
</evidence>
<name>A0A4X1V317_PIG</name>
<proteinExistence type="predicted"/>
<evidence type="ECO:0000256" key="3">
    <source>
        <dbReference type="SAM" id="MobiDB-lite"/>
    </source>
</evidence>
<reference evidence="6" key="2">
    <citation type="submission" date="2025-08" db="UniProtKB">
        <authorList>
            <consortium name="Ensembl"/>
        </authorList>
    </citation>
    <scope>IDENTIFICATION</scope>
</reference>
<organism evidence="6 7">
    <name type="scientific">Sus scrofa</name>
    <name type="common">Pig</name>
    <dbReference type="NCBI Taxonomy" id="9823"/>
    <lineage>
        <taxon>Eukaryota</taxon>
        <taxon>Metazoa</taxon>
        <taxon>Chordata</taxon>
        <taxon>Craniata</taxon>
        <taxon>Vertebrata</taxon>
        <taxon>Euteleostomi</taxon>
        <taxon>Mammalia</taxon>
        <taxon>Eutheria</taxon>
        <taxon>Laurasiatheria</taxon>
        <taxon>Artiodactyla</taxon>
        <taxon>Suina</taxon>
        <taxon>Suidae</taxon>
        <taxon>Sus</taxon>
    </lineage>
</organism>
<evidence type="ECO:0000313" key="7">
    <source>
        <dbReference type="Proteomes" id="UP000314985"/>
    </source>
</evidence>
<evidence type="ECO:0000256" key="1">
    <source>
        <dbReference type="ARBA" id="ARBA00023157"/>
    </source>
</evidence>
<evidence type="ECO:0000256" key="4">
    <source>
        <dbReference type="SAM" id="SignalP"/>
    </source>
</evidence>
<dbReference type="Gene3D" id="2.60.40.10">
    <property type="entry name" value="Immunoglobulins"/>
    <property type="match status" value="1"/>
</dbReference>
<keyword evidence="1" id="KW-1015">Disulfide bond</keyword>
<feature type="chain" id="PRO_5021258036" description="Immunoglobulin C1-set domain-containing protein" evidence="4">
    <location>
        <begin position="20"/>
        <end position="167"/>
    </location>
</feature>
<dbReference type="InterPro" id="IPR013783">
    <property type="entry name" value="Ig-like_fold"/>
</dbReference>
<keyword evidence="4" id="KW-0732">Signal</keyword>
<evidence type="ECO:0000313" key="6">
    <source>
        <dbReference type="Ensembl" id="ENSSSCP00070035085.1"/>
    </source>
</evidence>
<feature type="compositionally biased region" description="Basic and acidic residues" evidence="3">
    <location>
        <begin position="98"/>
        <end position="118"/>
    </location>
</feature>
<feature type="signal peptide" evidence="4">
    <location>
        <begin position="1"/>
        <end position="19"/>
    </location>
</feature>
<gene>
    <name evidence="6" type="primary">LOC102160313</name>
</gene>
<dbReference type="InterPro" id="IPR003597">
    <property type="entry name" value="Ig_C1-set"/>
</dbReference>
<protein>
    <recommendedName>
        <fullName evidence="5">Immunoglobulin C1-set domain-containing protein</fullName>
    </recommendedName>
</protein>
<evidence type="ECO:0000259" key="5">
    <source>
        <dbReference type="Pfam" id="PF07654"/>
    </source>
</evidence>
<dbReference type="OMA" id="PITANVC"/>
<dbReference type="PANTHER" id="PTHR19971">
    <property type="entry name" value="SIGNAL-REGULATORY PROTEIN BETA"/>
    <property type="match status" value="1"/>
</dbReference>